<dbReference type="Proteomes" id="UP000326903">
    <property type="component" value="Unassembled WGS sequence"/>
</dbReference>
<protein>
    <submittedName>
        <fullName evidence="3">Tetratricopeptide repeat protein</fullName>
    </submittedName>
</protein>
<dbReference type="SMART" id="SM00028">
    <property type="entry name" value="TPR"/>
    <property type="match status" value="10"/>
</dbReference>
<feature type="repeat" description="TPR" evidence="1">
    <location>
        <begin position="618"/>
        <end position="651"/>
    </location>
</feature>
<dbReference type="Pfam" id="PF13432">
    <property type="entry name" value="TPR_16"/>
    <property type="match status" value="4"/>
</dbReference>
<dbReference type="SUPFAM" id="SSF48452">
    <property type="entry name" value="TPR-like"/>
    <property type="match status" value="2"/>
</dbReference>
<reference evidence="3 4" key="1">
    <citation type="submission" date="2019-09" db="EMBL/GenBank/DDBJ databases">
        <title>Draft genome sequence of Ginsengibacter sp. BR5-29.</title>
        <authorList>
            <person name="Im W.-T."/>
        </authorList>
    </citation>
    <scope>NUCLEOTIDE SEQUENCE [LARGE SCALE GENOMIC DNA]</scope>
    <source>
        <strain evidence="3 4">BR5-29</strain>
    </source>
</reference>
<dbReference type="SUPFAM" id="SSF81901">
    <property type="entry name" value="HCP-like"/>
    <property type="match status" value="3"/>
</dbReference>
<organism evidence="3 4">
    <name type="scientific">Ginsengibacter hankyongi</name>
    <dbReference type="NCBI Taxonomy" id="2607284"/>
    <lineage>
        <taxon>Bacteria</taxon>
        <taxon>Pseudomonadati</taxon>
        <taxon>Bacteroidota</taxon>
        <taxon>Chitinophagia</taxon>
        <taxon>Chitinophagales</taxon>
        <taxon>Chitinophagaceae</taxon>
        <taxon>Ginsengibacter</taxon>
    </lineage>
</organism>
<feature type="signal peptide" evidence="2">
    <location>
        <begin position="1"/>
        <end position="21"/>
    </location>
</feature>
<comment type="caution">
    <text evidence="3">The sequence shown here is derived from an EMBL/GenBank/DDBJ whole genome shotgun (WGS) entry which is preliminary data.</text>
</comment>
<dbReference type="RefSeq" id="WP_150415340.1">
    <property type="nucleotide sequence ID" value="NZ_VYQF01000003.1"/>
</dbReference>
<dbReference type="Pfam" id="PF13174">
    <property type="entry name" value="TPR_6"/>
    <property type="match status" value="1"/>
</dbReference>
<keyword evidence="1" id="KW-0802">TPR repeat</keyword>
<evidence type="ECO:0000256" key="1">
    <source>
        <dbReference type="PROSITE-ProRule" id="PRU00339"/>
    </source>
</evidence>
<evidence type="ECO:0000313" key="4">
    <source>
        <dbReference type="Proteomes" id="UP000326903"/>
    </source>
</evidence>
<dbReference type="PROSITE" id="PS51257">
    <property type="entry name" value="PROKAR_LIPOPROTEIN"/>
    <property type="match status" value="1"/>
</dbReference>
<evidence type="ECO:0000256" key="2">
    <source>
        <dbReference type="SAM" id="SignalP"/>
    </source>
</evidence>
<keyword evidence="4" id="KW-1185">Reference proteome</keyword>
<accession>A0A5J5IFS2</accession>
<dbReference type="PANTHER" id="PTHR12558:SF13">
    <property type="entry name" value="CELL DIVISION CYCLE PROTEIN 27 HOMOLOG"/>
    <property type="match status" value="1"/>
</dbReference>
<name>A0A5J5IFS2_9BACT</name>
<dbReference type="EMBL" id="VYQF01000003">
    <property type="protein sequence ID" value="KAA9038619.1"/>
    <property type="molecule type" value="Genomic_DNA"/>
</dbReference>
<keyword evidence="2" id="KW-0732">Signal</keyword>
<dbReference type="Gene3D" id="1.25.40.10">
    <property type="entry name" value="Tetratricopeptide repeat domain"/>
    <property type="match status" value="9"/>
</dbReference>
<sequence length="1015" mass="115949">MNRLLFPVVLLLFTLSCFSQANYNITDPEKDYKEAKDFFIKDEYSLAYPLLKGLRDKYPENTESSHAYLNQDLEYYYIVCGLKLNQEVAEDQAHRFIDAANNEPRQQMMSYHLAKYYFTKNDFARAVVFYERAGYDNLSNEEIADAKFELAYSYFSLKQFDKAKPLFNEIHQLPDNKYYYDANYYYGYISYRDRDYAEALSSFKKVENRDKYKGLVPYYIAQIYYFEGNKDEALRYGQDALSRNDIYYRNDLNLLIGQLYFEKKQFAKALPLLKEYVDNSDKVSKEIMYELSYCYYDGNQVEKAIEGFKQLSNEKDSMGQNSMYLLGDLYLRTNQKENARSAFQYSANNNSNRKQQEISRFNYAKLSYELGYQDIALSEMNKFLDLYPTSAYANEAKEILINLLANTNNYNDALALYASFGKPTATMLRVYPKLLFGRATEYINDGKINEADDLLTKIINDPNAGEVLPFANFWRGEVAYRLSRYDDVIKYMNAYLSSGGIQGEANPDAAKYTLGYAYLAKENYALALADFKQVAPAISSQSSALKQDAYARSADCYFMQKNYSIAKTMYQNVINNGLPQSDYSLYQIALISGINNPGEKIKTFNALVQQYPKSDLVAESYMQIANAYMVQEKFKDAIPYLNKILDVKDASGQFPNVYLKLGLANYNLNNNEEALKYYQKLVTLYPQSPQADEALDNMKNIYVEVGRPNDYVDFVQKAGKVISISEADSLTYASAELKYTNGDCAGAITAFSNYLSKYPQGAYALLANFYKSECYYKNKDWQNALQGYQAVVNQGSSKYAEKSAYAAAHIYYFELQDYANSKIYFAKLKELATTPENQLEALRGLVRSYYQTKDYTQANDAAKELLTKKGLSTDDKAVANLVLGKSLQANNQCEQAIAAFKEVAAVNKSAWGAEARYEIANCYLTLNQLSAAEKAGLEVIKVTGSYDYWVAKAYILLGDVYLQEKDYFNAKATYQSVADNATIPELKKEAQDKLNIAISQEQQNSKVEASPSTKK</sequence>
<dbReference type="PROSITE" id="PS50005">
    <property type="entry name" value="TPR"/>
    <property type="match status" value="2"/>
</dbReference>
<feature type="repeat" description="TPR" evidence="1">
    <location>
        <begin position="655"/>
        <end position="688"/>
    </location>
</feature>
<dbReference type="AlphaFoldDB" id="A0A5J5IFS2"/>
<feature type="chain" id="PRO_5023887259" evidence="2">
    <location>
        <begin position="22"/>
        <end position="1015"/>
    </location>
</feature>
<gene>
    <name evidence="3" type="ORF">FW778_13785</name>
</gene>
<dbReference type="InterPro" id="IPR019734">
    <property type="entry name" value="TPR_rpt"/>
</dbReference>
<dbReference type="Pfam" id="PF13181">
    <property type="entry name" value="TPR_8"/>
    <property type="match status" value="2"/>
</dbReference>
<dbReference type="InterPro" id="IPR011990">
    <property type="entry name" value="TPR-like_helical_dom_sf"/>
</dbReference>
<evidence type="ECO:0000313" key="3">
    <source>
        <dbReference type="EMBL" id="KAA9038619.1"/>
    </source>
</evidence>
<proteinExistence type="predicted"/>
<dbReference type="PANTHER" id="PTHR12558">
    <property type="entry name" value="CELL DIVISION CYCLE 16,23,27"/>
    <property type="match status" value="1"/>
</dbReference>